<feature type="compositionally biased region" description="Acidic residues" evidence="1">
    <location>
        <begin position="157"/>
        <end position="168"/>
    </location>
</feature>
<dbReference type="Proteomes" id="UP001212841">
    <property type="component" value="Unassembled WGS sequence"/>
</dbReference>
<dbReference type="InterPro" id="IPR031537">
    <property type="entry name" value="DUF5092"/>
</dbReference>
<keyword evidence="3" id="KW-1185">Reference proteome</keyword>
<proteinExistence type="predicted"/>
<feature type="region of interest" description="Disordered" evidence="1">
    <location>
        <begin position="307"/>
        <end position="373"/>
    </location>
</feature>
<organism evidence="2 3">
    <name type="scientific">Rhizophlyctis rosea</name>
    <dbReference type="NCBI Taxonomy" id="64517"/>
    <lineage>
        <taxon>Eukaryota</taxon>
        <taxon>Fungi</taxon>
        <taxon>Fungi incertae sedis</taxon>
        <taxon>Chytridiomycota</taxon>
        <taxon>Chytridiomycota incertae sedis</taxon>
        <taxon>Chytridiomycetes</taxon>
        <taxon>Rhizophlyctidales</taxon>
        <taxon>Rhizophlyctidaceae</taxon>
        <taxon>Rhizophlyctis</taxon>
    </lineage>
</organism>
<feature type="region of interest" description="Disordered" evidence="1">
    <location>
        <begin position="124"/>
        <end position="214"/>
    </location>
</feature>
<comment type="caution">
    <text evidence="2">The sequence shown here is derived from an EMBL/GenBank/DDBJ whole genome shotgun (WGS) entry which is preliminary data.</text>
</comment>
<evidence type="ECO:0000313" key="3">
    <source>
        <dbReference type="Proteomes" id="UP001212841"/>
    </source>
</evidence>
<feature type="compositionally biased region" description="Polar residues" evidence="1">
    <location>
        <begin position="311"/>
        <end position="336"/>
    </location>
</feature>
<feature type="compositionally biased region" description="Polar residues" evidence="1">
    <location>
        <begin position="357"/>
        <end position="366"/>
    </location>
</feature>
<gene>
    <name evidence="2" type="ORF">HK097_004855</name>
</gene>
<dbReference type="Pfam" id="PF17010">
    <property type="entry name" value="DUF5092"/>
    <property type="match status" value="1"/>
</dbReference>
<dbReference type="EMBL" id="JADGJD010002294">
    <property type="protein sequence ID" value="KAJ3033419.1"/>
    <property type="molecule type" value="Genomic_DNA"/>
</dbReference>
<dbReference type="AlphaFoldDB" id="A0AAD5WX54"/>
<name>A0AAD5WX54_9FUNG</name>
<feature type="compositionally biased region" description="Gly residues" evidence="1">
    <location>
        <begin position="169"/>
        <end position="180"/>
    </location>
</feature>
<accession>A0AAD5WX54</accession>
<feature type="non-terminal residue" evidence="2">
    <location>
        <position position="450"/>
    </location>
</feature>
<evidence type="ECO:0000313" key="2">
    <source>
        <dbReference type="EMBL" id="KAJ3033419.1"/>
    </source>
</evidence>
<reference evidence="2" key="1">
    <citation type="submission" date="2020-05" db="EMBL/GenBank/DDBJ databases">
        <title>Phylogenomic resolution of chytrid fungi.</title>
        <authorList>
            <person name="Stajich J.E."/>
            <person name="Amses K."/>
            <person name="Simmons R."/>
            <person name="Seto K."/>
            <person name="Myers J."/>
            <person name="Bonds A."/>
            <person name="Quandt C.A."/>
            <person name="Barry K."/>
            <person name="Liu P."/>
            <person name="Grigoriev I."/>
            <person name="Longcore J.E."/>
            <person name="James T.Y."/>
        </authorList>
    </citation>
    <scope>NUCLEOTIDE SEQUENCE</scope>
    <source>
        <strain evidence="2">JEL0318</strain>
    </source>
</reference>
<protein>
    <submittedName>
        <fullName evidence="2">Uncharacterized protein</fullName>
    </submittedName>
</protein>
<evidence type="ECO:0000256" key="1">
    <source>
        <dbReference type="SAM" id="MobiDB-lite"/>
    </source>
</evidence>
<sequence>MADTTPSIIRLMDSSGTVVMDSVSAEYEDSFSLESFEDLVDMHYECEPKGSRSFVIARVQTWDHKQPEKAFYSYYSAYQLNKILFQTQVYLGKKLIHRLHVLNPLTNTDIIGNVQYFMVKVKPPSAESDQSSGLNNKGGPGGGGRDKVNIIATAVHEDDEGRGDDEESGAGGGGGGGEEGGGTKERPISPATRPSSAPTLGGGDRRKKGLSINTNVTLPREYGVIVPPSPTVREIESGSTTSWTMAAPSVGQISEEEFPSVGPGPQRRKFSMVTLGLKSPYVGGNASPRKGSPLKVGVDLEENVEMKHTDSTTNKPPNLIVTSPPSSRGRATSFSIGPTDPDTPFIPAPTGPRRHSTQTPSLTTPVITRPPPPMIQMRANTKNNRKVIAVGTVTQFAVPVPRDQLGKVLLPTARSRRRALSYVNAVTASGAPASFEEWLELVRGDLRRGE</sequence>